<dbReference type="STRING" id="320787.CA2015_2054"/>
<evidence type="ECO:0000313" key="2">
    <source>
        <dbReference type="EMBL" id="AKP51479.1"/>
    </source>
</evidence>
<dbReference type="AlphaFoldDB" id="A0A0H4PB93"/>
<keyword evidence="1" id="KW-0812">Transmembrane</keyword>
<proteinExistence type="predicted"/>
<dbReference type="OrthoDB" id="976812at2"/>
<feature type="transmembrane region" description="Helical" evidence="1">
    <location>
        <begin position="237"/>
        <end position="256"/>
    </location>
</feature>
<gene>
    <name evidence="2" type="ORF">CA2015_2054</name>
</gene>
<feature type="transmembrane region" description="Helical" evidence="1">
    <location>
        <begin position="12"/>
        <end position="34"/>
    </location>
</feature>
<dbReference type="Proteomes" id="UP000036520">
    <property type="component" value="Chromosome"/>
</dbReference>
<feature type="transmembrane region" description="Helical" evidence="1">
    <location>
        <begin position="40"/>
        <end position="60"/>
    </location>
</feature>
<dbReference type="KEGG" id="camu:CA2015_2054"/>
<name>A0A0H4PB93_9BACT</name>
<keyword evidence="3" id="KW-1185">Reference proteome</keyword>
<protein>
    <submittedName>
        <fullName evidence="2">UbiA prenyltransferase</fullName>
    </submittedName>
</protein>
<feature type="transmembrane region" description="Helical" evidence="1">
    <location>
        <begin position="212"/>
        <end position="231"/>
    </location>
</feature>
<keyword evidence="1" id="KW-0472">Membrane</keyword>
<evidence type="ECO:0000256" key="1">
    <source>
        <dbReference type="SAM" id="Phobius"/>
    </source>
</evidence>
<feature type="transmembrane region" description="Helical" evidence="1">
    <location>
        <begin position="165"/>
        <end position="184"/>
    </location>
</feature>
<accession>A0A0H4PB93</accession>
<keyword evidence="1" id="KW-1133">Transmembrane helix</keyword>
<dbReference type="EMBL" id="CP012040">
    <property type="protein sequence ID" value="AKP51479.1"/>
    <property type="molecule type" value="Genomic_DNA"/>
</dbReference>
<feature type="transmembrane region" description="Helical" evidence="1">
    <location>
        <begin position="109"/>
        <end position="130"/>
    </location>
</feature>
<reference evidence="2 3" key="1">
    <citation type="submission" date="2015-07" db="EMBL/GenBank/DDBJ databases">
        <authorList>
            <person name="Kim K.M."/>
        </authorList>
    </citation>
    <scope>NUCLEOTIDE SEQUENCE [LARGE SCALE GENOMIC DNA]</scope>
    <source>
        <strain evidence="2 3">KCTC 12363</strain>
    </source>
</reference>
<sequence>MKLNYLVFFEKFNLLSLDVVTGACAGMCFFADLMKVNLSWKIYLLLALAVWSIYTFDHLLDARKVKGKALSHRHRFHQDHFTLLLGLLFLAVISGFVLALWFLPSLRMFGSGLGLAFLIVLSMAILRIAGKKTAAVKEFSTALFYVAGLVLIPLLNIDLSFSSNYWMFFLGAYFLLAWYNLVFLSYSDSEQDFAEGQESIVTVLGIEKTRKLLWSLTIIGLFYLVVLFLILPSFYHVYTLIWGLMLLMHILSFVEFPGTNNLKTRKRLELAFTLPLLLLFF</sequence>
<evidence type="ECO:0000313" key="3">
    <source>
        <dbReference type="Proteomes" id="UP000036520"/>
    </source>
</evidence>
<organism evidence="2 3">
    <name type="scientific">Cyclobacterium amurskyense</name>
    <dbReference type="NCBI Taxonomy" id="320787"/>
    <lineage>
        <taxon>Bacteria</taxon>
        <taxon>Pseudomonadati</taxon>
        <taxon>Bacteroidota</taxon>
        <taxon>Cytophagia</taxon>
        <taxon>Cytophagales</taxon>
        <taxon>Cyclobacteriaceae</taxon>
        <taxon>Cyclobacterium</taxon>
    </lineage>
</organism>
<feature type="transmembrane region" description="Helical" evidence="1">
    <location>
        <begin position="81"/>
        <end position="103"/>
    </location>
</feature>
<feature type="transmembrane region" description="Helical" evidence="1">
    <location>
        <begin position="142"/>
        <end position="159"/>
    </location>
</feature>
<dbReference type="GO" id="GO:0016740">
    <property type="term" value="F:transferase activity"/>
    <property type="evidence" value="ECO:0007669"/>
    <property type="project" value="UniProtKB-KW"/>
</dbReference>
<dbReference type="RefSeq" id="WP_157470412.1">
    <property type="nucleotide sequence ID" value="NZ_CP012040.1"/>
</dbReference>
<keyword evidence="2" id="KW-0808">Transferase</keyword>